<dbReference type="SUPFAM" id="SSF51395">
    <property type="entry name" value="FMN-linked oxidoreductases"/>
    <property type="match status" value="1"/>
</dbReference>
<accession>A0A2S1LTV0</accession>
<dbReference type="OrthoDB" id="9772736at2"/>
<protein>
    <submittedName>
        <fullName evidence="5">Alkene reductase</fullName>
    </submittedName>
</protein>
<feature type="domain" description="NADH:flavin oxidoreductase/NADH oxidase N-terminal" evidence="4">
    <location>
        <begin position="2"/>
        <end position="332"/>
    </location>
</feature>
<dbReference type="Pfam" id="PF00724">
    <property type="entry name" value="Oxidored_FMN"/>
    <property type="match status" value="1"/>
</dbReference>
<proteinExistence type="inferred from homology"/>
<dbReference type="AlphaFoldDB" id="A0A2S1LTV0"/>
<keyword evidence="6" id="KW-1185">Reference proteome</keyword>
<evidence type="ECO:0000313" key="5">
    <source>
        <dbReference type="EMBL" id="AWG27102.1"/>
    </source>
</evidence>
<dbReference type="GO" id="GO:0010181">
    <property type="term" value="F:FMN binding"/>
    <property type="evidence" value="ECO:0007669"/>
    <property type="project" value="InterPro"/>
</dbReference>
<evidence type="ECO:0000313" key="6">
    <source>
        <dbReference type="Proteomes" id="UP000244677"/>
    </source>
</evidence>
<gene>
    <name evidence="5" type="ORF">FK004_18705</name>
</gene>
<evidence type="ECO:0000256" key="3">
    <source>
        <dbReference type="ARBA" id="ARBA00023002"/>
    </source>
</evidence>
<reference evidence="5 6" key="1">
    <citation type="submission" date="2017-04" db="EMBL/GenBank/DDBJ databases">
        <title>Complete genome sequence of Flavobacterium kingsejong AJ004.</title>
        <authorList>
            <person name="Lee P.C."/>
        </authorList>
    </citation>
    <scope>NUCLEOTIDE SEQUENCE [LARGE SCALE GENOMIC DNA]</scope>
    <source>
        <strain evidence="5 6">AJ004</strain>
    </source>
</reference>
<dbReference type="KEGG" id="fki:FK004_18705"/>
<dbReference type="Proteomes" id="UP000244677">
    <property type="component" value="Chromosome"/>
</dbReference>
<dbReference type="EMBL" id="CP020919">
    <property type="protein sequence ID" value="AWG27102.1"/>
    <property type="molecule type" value="Genomic_DNA"/>
</dbReference>
<dbReference type="RefSeq" id="WP_108738592.1">
    <property type="nucleotide sequence ID" value="NZ_CP020919.1"/>
</dbReference>
<dbReference type="Gene3D" id="3.20.20.70">
    <property type="entry name" value="Aldolase class I"/>
    <property type="match status" value="1"/>
</dbReference>
<dbReference type="FunFam" id="3.20.20.70:FF:000059">
    <property type="entry name" value="N-ethylmaleimide reductase, FMN-linked"/>
    <property type="match status" value="1"/>
</dbReference>
<organism evidence="5 6">
    <name type="scientific">Flavobacterium kingsejongi</name>
    <dbReference type="NCBI Taxonomy" id="1678728"/>
    <lineage>
        <taxon>Bacteria</taxon>
        <taxon>Pseudomonadati</taxon>
        <taxon>Bacteroidota</taxon>
        <taxon>Flavobacteriia</taxon>
        <taxon>Flavobacteriales</taxon>
        <taxon>Flavobacteriaceae</taxon>
        <taxon>Flavobacterium</taxon>
    </lineage>
</organism>
<comment type="cofactor">
    <cofactor evidence="1">
        <name>FMN</name>
        <dbReference type="ChEBI" id="CHEBI:58210"/>
    </cofactor>
</comment>
<dbReference type="GO" id="GO:0016628">
    <property type="term" value="F:oxidoreductase activity, acting on the CH-CH group of donors, NAD or NADP as acceptor"/>
    <property type="evidence" value="ECO:0007669"/>
    <property type="project" value="UniProtKB-ARBA"/>
</dbReference>
<dbReference type="PANTHER" id="PTHR22893">
    <property type="entry name" value="NADH OXIDOREDUCTASE-RELATED"/>
    <property type="match status" value="1"/>
</dbReference>
<comment type="similarity">
    <text evidence="2">Belongs to the NADH:flavin oxidoreductase/NADH oxidase family.</text>
</comment>
<evidence type="ECO:0000256" key="2">
    <source>
        <dbReference type="ARBA" id="ARBA00005979"/>
    </source>
</evidence>
<dbReference type="CDD" id="cd02933">
    <property type="entry name" value="OYE_like_FMN"/>
    <property type="match status" value="1"/>
</dbReference>
<evidence type="ECO:0000259" key="4">
    <source>
        <dbReference type="Pfam" id="PF00724"/>
    </source>
</evidence>
<keyword evidence="3" id="KW-0560">Oxidoreductase</keyword>
<dbReference type="InterPro" id="IPR013785">
    <property type="entry name" value="Aldolase_TIM"/>
</dbReference>
<name>A0A2S1LTV0_9FLAO</name>
<sequence length="361" mass="39700">MKLLEPITIGGLSLKNRMVMAPMTRSRADATGNLIPLTTLYYQQRATAGLIISEGIAISKEAIGMPFISGLYTQEQIAGWKKVTDAVHQSGGKIIAQLWHTGRAAHSANKDGEMPVAPSAVAIENQEVYTGFGRSGFETPRELTHAGIKAVLQDYRQAAINALEAGFDGVELHAAFGYLPNQFLSESSNTRTDEYGGSIENRSRFILEVLKQLITVAGADKVGIKLSPSSIYHGIMDQDPVAVYTYLLEELDKLPLAYIHIMQPMFPVDEFPQYPKDVIPAFGHLIRKPLIINAGYTRATAEEMLQEDKAQLVSFGALFLSNPDLPERFRLNAALNVLDRDTMYGGGDAKGYTDYPFLEQQ</sequence>
<dbReference type="InterPro" id="IPR001155">
    <property type="entry name" value="OxRdtase_FMN_N"/>
</dbReference>
<dbReference type="GO" id="GO:0005829">
    <property type="term" value="C:cytosol"/>
    <property type="evidence" value="ECO:0007669"/>
    <property type="project" value="UniProtKB-ARBA"/>
</dbReference>
<evidence type="ECO:0000256" key="1">
    <source>
        <dbReference type="ARBA" id="ARBA00001917"/>
    </source>
</evidence>
<dbReference type="InterPro" id="IPR045247">
    <property type="entry name" value="Oye-like"/>
</dbReference>
<dbReference type="PANTHER" id="PTHR22893:SF91">
    <property type="entry name" value="NADPH DEHYDROGENASE 2-RELATED"/>
    <property type="match status" value="1"/>
</dbReference>